<dbReference type="AlphaFoldDB" id="X1P3Y8"/>
<feature type="domain" description="Glycosyltransferase subfamily 4-like N-terminal" evidence="2">
    <location>
        <begin position="44"/>
        <end position="141"/>
    </location>
</feature>
<dbReference type="InterPro" id="IPR001296">
    <property type="entry name" value="Glyco_trans_1"/>
</dbReference>
<comment type="caution">
    <text evidence="3">The sequence shown here is derived from an EMBL/GenBank/DDBJ whole genome shotgun (WGS) entry which is preliminary data.</text>
</comment>
<sequence length="279" mass="30978">LADVTDLLPVIVPEDVKRWPVKAQNDFAEVFMYNILAATKTINLLVRSDKRNFDVVVAHDWLSAIAGMTCKKTLNKPLILHFHGTEHGRTGDGSPTIKTIEQMASKDAEAIITVSYAMRDELISLGHDEGKIRVVWNGVDYKKYDPAKFSEEKICAFREKMGVGDSQLILFIGRLSWVKSADTLMHAMPAILKEVQNAKLVLIGKGEQEGMIKHLVEHLGIQDKVILKFEYVSEKDRLLYYAASDLVVIPSKYEPFGIVCTEAMSMGKPVIVGATGTSG</sequence>
<dbReference type="GO" id="GO:0016757">
    <property type="term" value="F:glycosyltransferase activity"/>
    <property type="evidence" value="ECO:0007669"/>
    <property type="project" value="InterPro"/>
</dbReference>
<dbReference type="PANTHER" id="PTHR45947">
    <property type="entry name" value="SULFOQUINOVOSYL TRANSFERASE SQD2"/>
    <property type="match status" value="1"/>
</dbReference>
<name>X1P3Y8_9ZZZZ</name>
<dbReference type="InterPro" id="IPR028098">
    <property type="entry name" value="Glyco_trans_4-like_N"/>
</dbReference>
<dbReference type="Pfam" id="PF13439">
    <property type="entry name" value="Glyco_transf_4"/>
    <property type="match status" value="1"/>
</dbReference>
<dbReference type="InterPro" id="IPR050194">
    <property type="entry name" value="Glycosyltransferase_grp1"/>
</dbReference>
<dbReference type="Gene3D" id="3.40.50.2000">
    <property type="entry name" value="Glycogen Phosphorylase B"/>
    <property type="match status" value="2"/>
</dbReference>
<dbReference type="PANTHER" id="PTHR45947:SF3">
    <property type="entry name" value="SULFOQUINOVOSYL TRANSFERASE SQD2"/>
    <property type="match status" value="1"/>
</dbReference>
<feature type="non-terminal residue" evidence="3">
    <location>
        <position position="279"/>
    </location>
</feature>
<proteinExistence type="predicted"/>
<evidence type="ECO:0000259" key="1">
    <source>
        <dbReference type="Pfam" id="PF00534"/>
    </source>
</evidence>
<feature type="non-terminal residue" evidence="3">
    <location>
        <position position="1"/>
    </location>
</feature>
<dbReference type="CDD" id="cd03801">
    <property type="entry name" value="GT4_PimA-like"/>
    <property type="match status" value="1"/>
</dbReference>
<protein>
    <recommendedName>
        <fullName evidence="4">Glycosyltransferase family 1 protein</fullName>
    </recommendedName>
</protein>
<gene>
    <name evidence="3" type="ORF">S06H3_31964</name>
</gene>
<dbReference type="SUPFAM" id="SSF53756">
    <property type="entry name" value="UDP-Glycosyltransferase/glycogen phosphorylase"/>
    <property type="match status" value="1"/>
</dbReference>
<organism evidence="3">
    <name type="scientific">marine sediment metagenome</name>
    <dbReference type="NCBI Taxonomy" id="412755"/>
    <lineage>
        <taxon>unclassified sequences</taxon>
        <taxon>metagenomes</taxon>
        <taxon>ecological metagenomes</taxon>
    </lineage>
</organism>
<dbReference type="EMBL" id="BARV01018963">
    <property type="protein sequence ID" value="GAI25629.1"/>
    <property type="molecule type" value="Genomic_DNA"/>
</dbReference>
<evidence type="ECO:0000313" key="3">
    <source>
        <dbReference type="EMBL" id="GAI25629.1"/>
    </source>
</evidence>
<dbReference type="Pfam" id="PF00534">
    <property type="entry name" value="Glycos_transf_1"/>
    <property type="match status" value="1"/>
</dbReference>
<reference evidence="3" key="1">
    <citation type="journal article" date="2014" name="Front. Microbiol.">
        <title>High frequency of phylogenetically diverse reductive dehalogenase-homologous genes in deep subseafloor sedimentary metagenomes.</title>
        <authorList>
            <person name="Kawai M."/>
            <person name="Futagami T."/>
            <person name="Toyoda A."/>
            <person name="Takaki Y."/>
            <person name="Nishi S."/>
            <person name="Hori S."/>
            <person name="Arai W."/>
            <person name="Tsubouchi T."/>
            <person name="Morono Y."/>
            <person name="Uchiyama I."/>
            <person name="Ito T."/>
            <person name="Fujiyama A."/>
            <person name="Inagaki F."/>
            <person name="Takami H."/>
        </authorList>
    </citation>
    <scope>NUCLEOTIDE SEQUENCE</scope>
    <source>
        <strain evidence="3">Expedition CK06-06</strain>
    </source>
</reference>
<evidence type="ECO:0008006" key="4">
    <source>
        <dbReference type="Google" id="ProtNLM"/>
    </source>
</evidence>
<feature type="domain" description="Glycosyl transferase family 1" evidence="1">
    <location>
        <begin position="164"/>
        <end position="276"/>
    </location>
</feature>
<accession>X1P3Y8</accession>
<evidence type="ECO:0000259" key="2">
    <source>
        <dbReference type="Pfam" id="PF13439"/>
    </source>
</evidence>